<organism evidence="2 3">
    <name type="scientific">Mycena albidolilacea</name>
    <dbReference type="NCBI Taxonomy" id="1033008"/>
    <lineage>
        <taxon>Eukaryota</taxon>
        <taxon>Fungi</taxon>
        <taxon>Dikarya</taxon>
        <taxon>Basidiomycota</taxon>
        <taxon>Agaricomycotina</taxon>
        <taxon>Agaricomycetes</taxon>
        <taxon>Agaricomycetidae</taxon>
        <taxon>Agaricales</taxon>
        <taxon>Marasmiineae</taxon>
        <taxon>Mycenaceae</taxon>
        <taxon>Mycena</taxon>
    </lineage>
</organism>
<evidence type="ECO:0000256" key="1">
    <source>
        <dbReference type="SAM" id="MobiDB-lite"/>
    </source>
</evidence>
<accession>A0AAD7E983</accession>
<evidence type="ECO:0000313" key="3">
    <source>
        <dbReference type="Proteomes" id="UP001218218"/>
    </source>
</evidence>
<protein>
    <submittedName>
        <fullName evidence="2">Uncharacterized protein</fullName>
    </submittedName>
</protein>
<comment type="caution">
    <text evidence="2">The sequence shown here is derived from an EMBL/GenBank/DDBJ whole genome shotgun (WGS) entry which is preliminary data.</text>
</comment>
<reference evidence="2" key="1">
    <citation type="submission" date="2023-03" db="EMBL/GenBank/DDBJ databases">
        <title>Massive genome expansion in bonnet fungi (Mycena s.s.) driven by repeated elements and novel gene families across ecological guilds.</title>
        <authorList>
            <consortium name="Lawrence Berkeley National Laboratory"/>
            <person name="Harder C.B."/>
            <person name="Miyauchi S."/>
            <person name="Viragh M."/>
            <person name="Kuo A."/>
            <person name="Thoen E."/>
            <person name="Andreopoulos B."/>
            <person name="Lu D."/>
            <person name="Skrede I."/>
            <person name="Drula E."/>
            <person name="Henrissat B."/>
            <person name="Morin E."/>
            <person name="Kohler A."/>
            <person name="Barry K."/>
            <person name="LaButti K."/>
            <person name="Morin E."/>
            <person name="Salamov A."/>
            <person name="Lipzen A."/>
            <person name="Mereny Z."/>
            <person name="Hegedus B."/>
            <person name="Baldrian P."/>
            <person name="Stursova M."/>
            <person name="Weitz H."/>
            <person name="Taylor A."/>
            <person name="Grigoriev I.V."/>
            <person name="Nagy L.G."/>
            <person name="Martin F."/>
            <person name="Kauserud H."/>
        </authorList>
    </citation>
    <scope>NUCLEOTIDE SEQUENCE</scope>
    <source>
        <strain evidence="2">CBHHK002</strain>
    </source>
</reference>
<proteinExistence type="predicted"/>
<sequence>MRASITVKQRRRSAGNWAAWAPAAMRFTRVALVIYASTALDRSRTPSTPRYFSPRISSRWSSSPTDWDLEHVLSAIRASVLEAPANTGMGTSHREMHASAHVWEIRPRLPPSPFDALLNRQRLYTVVSLRPPLHTLYIALPYRQGPSSSEHSTPPVHQRHPPYPSRPHQWTIRAPDDRRTRRVPSVLSPRYVVSFSPVPPSGSLTLNLPALTVSTAPSPPSVSPPCYLHPHADFSACRVSTYALRLQQPLSPIQQRFSRSTFGEPSGIRLRRPQVIIRLRSGPNARKIPTLRTTSWSRPQRPPRHPHIHGRVLVHAPSRAITILRPKPSPHAGPVPFLRASGSSAIASSTPPHVTHDPRLPNGDSTPLRSILRLRHVFPCCRHSAQ</sequence>
<keyword evidence="3" id="KW-1185">Reference proteome</keyword>
<evidence type="ECO:0000313" key="2">
    <source>
        <dbReference type="EMBL" id="KAJ7302684.1"/>
    </source>
</evidence>
<dbReference type="Proteomes" id="UP001218218">
    <property type="component" value="Unassembled WGS sequence"/>
</dbReference>
<gene>
    <name evidence="2" type="ORF">DFH08DRAFT_904981</name>
</gene>
<feature type="region of interest" description="Disordered" evidence="1">
    <location>
        <begin position="344"/>
        <end position="365"/>
    </location>
</feature>
<feature type="region of interest" description="Disordered" evidence="1">
    <location>
        <begin position="145"/>
        <end position="168"/>
    </location>
</feature>
<dbReference type="AlphaFoldDB" id="A0AAD7E983"/>
<dbReference type="EMBL" id="JARIHO010000113">
    <property type="protein sequence ID" value="KAJ7302684.1"/>
    <property type="molecule type" value="Genomic_DNA"/>
</dbReference>
<name>A0AAD7E983_9AGAR</name>